<keyword evidence="6" id="KW-1185">Reference proteome</keyword>
<dbReference type="SUPFAM" id="SSF53187">
    <property type="entry name" value="Zn-dependent exopeptidases"/>
    <property type="match status" value="1"/>
</dbReference>
<dbReference type="Gene3D" id="2.60.40.3080">
    <property type="match status" value="1"/>
</dbReference>
<evidence type="ECO:0000313" key="5">
    <source>
        <dbReference type="EMBL" id="GAA0875207.1"/>
    </source>
</evidence>
<keyword evidence="1 2" id="KW-0732">Signal</keyword>
<dbReference type="NCBIfam" id="TIGR04183">
    <property type="entry name" value="Por_Secre_tail"/>
    <property type="match status" value="1"/>
</dbReference>
<feature type="domain" description="Secretion system C-terminal sorting" evidence="4">
    <location>
        <begin position="319"/>
        <end position="385"/>
    </location>
</feature>
<accession>A0ABN1MQ40</accession>
<dbReference type="Pfam" id="PF18962">
    <property type="entry name" value="Por_Secre_tail"/>
    <property type="match status" value="1"/>
</dbReference>
<dbReference type="InterPro" id="IPR045175">
    <property type="entry name" value="M28_fam"/>
</dbReference>
<dbReference type="RefSeq" id="WP_343786448.1">
    <property type="nucleotide sequence ID" value="NZ_BAAAFH010000011.1"/>
</dbReference>
<evidence type="ECO:0000259" key="4">
    <source>
        <dbReference type="Pfam" id="PF18962"/>
    </source>
</evidence>
<evidence type="ECO:0000256" key="1">
    <source>
        <dbReference type="ARBA" id="ARBA00022729"/>
    </source>
</evidence>
<protein>
    <submittedName>
        <fullName evidence="5">Uncharacterized protein</fullName>
    </submittedName>
</protein>
<feature type="signal peptide" evidence="2">
    <location>
        <begin position="1"/>
        <end position="19"/>
    </location>
</feature>
<dbReference type="Gene3D" id="3.40.630.10">
    <property type="entry name" value="Zn peptidases"/>
    <property type="match status" value="1"/>
</dbReference>
<comment type="caution">
    <text evidence="5">The sequence shown here is derived from an EMBL/GenBank/DDBJ whole genome shotgun (WGS) entry which is preliminary data.</text>
</comment>
<evidence type="ECO:0000259" key="3">
    <source>
        <dbReference type="Pfam" id="PF04389"/>
    </source>
</evidence>
<reference evidence="5 6" key="1">
    <citation type="journal article" date="2019" name="Int. J. Syst. Evol. Microbiol.">
        <title>The Global Catalogue of Microorganisms (GCM) 10K type strain sequencing project: providing services to taxonomists for standard genome sequencing and annotation.</title>
        <authorList>
            <consortium name="The Broad Institute Genomics Platform"/>
            <consortium name="The Broad Institute Genome Sequencing Center for Infectious Disease"/>
            <person name="Wu L."/>
            <person name="Ma J."/>
        </authorList>
    </citation>
    <scope>NUCLEOTIDE SEQUENCE [LARGE SCALE GENOMIC DNA]</scope>
    <source>
        <strain evidence="5 6">JCM 16083</strain>
    </source>
</reference>
<dbReference type="Proteomes" id="UP001501126">
    <property type="component" value="Unassembled WGS sequence"/>
</dbReference>
<proteinExistence type="predicted"/>
<sequence length="393" mass="43901">MRLVLIFLIQSIFTSTSFAQDDRVQTLLSDFSLDSVLINVKKLSGELPITINGNSIFIPTRLYNNIGNEQAFQWSKAKFLQYGLEIDSMVFSSNGKNLFGIKYGNVFPDRLCILGAHYDNLPTGVVAPGADDNASGTAAVIEAARILSNYQFPNTIIFALWDEEELGLIGSTAYTNNFNFESDSLLGYINLDMIGWDGNFDSKSEIHVRPVSNSLFLASIAEKANIEYSIGLNLEIVNPGSSNTDHSPFWLNNLSAIGINEEYQGDFNPFWHSLGDTLGNFNIPYYERNAKLALATFSTLAYNKSGDQTIEELINNSFVFPNPVDSNLLIQFSQAINQLVTVEVCNIYGEVLKSSSFNNTDVIDIDFYKYSSGTYFIHLFTTDNFKIFKIQKN</sequence>
<dbReference type="PANTHER" id="PTHR12147:SF26">
    <property type="entry name" value="PEPTIDASE M28 DOMAIN-CONTAINING PROTEIN"/>
    <property type="match status" value="1"/>
</dbReference>
<dbReference type="EMBL" id="BAAAFH010000011">
    <property type="protein sequence ID" value="GAA0875207.1"/>
    <property type="molecule type" value="Genomic_DNA"/>
</dbReference>
<feature type="chain" id="PRO_5045625864" evidence="2">
    <location>
        <begin position="20"/>
        <end position="393"/>
    </location>
</feature>
<evidence type="ECO:0000256" key="2">
    <source>
        <dbReference type="SAM" id="SignalP"/>
    </source>
</evidence>
<evidence type="ECO:0000313" key="6">
    <source>
        <dbReference type="Proteomes" id="UP001501126"/>
    </source>
</evidence>
<gene>
    <name evidence="5" type="ORF">GCM10009118_16160</name>
</gene>
<name>A0ABN1MQ40_9FLAO</name>
<dbReference type="InterPro" id="IPR007484">
    <property type="entry name" value="Peptidase_M28"/>
</dbReference>
<dbReference type="InterPro" id="IPR026444">
    <property type="entry name" value="Secre_tail"/>
</dbReference>
<organism evidence="5 6">
    <name type="scientific">Wandonia haliotis</name>
    <dbReference type="NCBI Taxonomy" id="574963"/>
    <lineage>
        <taxon>Bacteria</taxon>
        <taxon>Pseudomonadati</taxon>
        <taxon>Bacteroidota</taxon>
        <taxon>Flavobacteriia</taxon>
        <taxon>Flavobacteriales</taxon>
        <taxon>Crocinitomicaceae</taxon>
        <taxon>Wandonia</taxon>
    </lineage>
</organism>
<dbReference type="Pfam" id="PF04389">
    <property type="entry name" value="Peptidase_M28"/>
    <property type="match status" value="1"/>
</dbReference>
<dbReference type="PANTHER" id="PTHR12147">
    <property type="entry name" value="METALLOPEPTIDASE M28 FAMILY MEMBER"/>
    <property type="match status" value="1"/>
</dbReference>
<feature type="domain" description="Peptidase M28" evidence="3">
    <location>
        <begin position="109"/>
        <end position="295"/>
    </location>
</feature>